<reference evidence="1 2" key="1">
    <citation type="journal article" date="2016" name="Sci. Rep.">
        <title>Draft genome sequencing and secretome analysis of fungal phytopathogen Ascochyta rabiei provides insight into the necrotrophic effector repertoire.</title>
        <authorList>
            <person name="Verma S."/>
            <person name="Gazara R.K."/>
            <person name="Nizam S."/>
            <person name="Parween S."/>
            <person name="Chattopadhyay D."/>
            <person name="Verma P.K."/>
        </authorList>
    </citation>
    <scope>NUCLEOTIDE SEQUENCE [LARGE SCALE GENOMIC DNA]</scope>
    <source>
        <strain evidence="1 2">ArDII</strain>
    </source>
</reference>
<organism evidence="1 2">
    <name type="scientific">Didymella rabiei</name>
    <name type="common">Chickpea ascochyta blight fungus</name>
    <name type="synonym">Mycosphaerella rabiei</name>
    <dbReference type="NCBI Taxonomy" id="5454"/>
    <lineage>
        <taxon>Eukaryota</taxon>
        <taxon>Fungi</taxon>
        <taxon>Dikarya</taxon>
        <taxon>Ascomycota</taxon>
        <taxon>Pezizomycotina</taxon>
        <taxon>Dothideomycetes</taxon>
        <taxon>Pleosporomycetidae</taxon>
        <taxon>Pleosporales</taxon>
        <taxon>Pleosporineae</taxon>
        <taxon>Didymellaceae</taxon>
        <taxon>Ascochyta</taxon>
    </lineage>
</organism>
<keyword evidence="2" id="KW-1185">Reference proteome</keyword>
<proteinExistence type="predicted"/>
<sequence>MFATARSQGCYLTYKKGPILLSPLRLFFFGMYIPRPENPLRLLGSFLPRISYFGLAWFIVFSCDPTRADFNQVQFCTSLSISSDNKGKKTIRRLKPIREGHGFGRKGQGQHCRPKRRQKVDSLHDKRSYLEANQRVDSLTTLLITLAAEQDDVDFSTPITTLAPTQDEDSPKQKPHVQSLSEFIEADDISLIEKYVFSIALGIVEETHLVAMRRSFEAKMRLLTEEATEVDGDGAIYDAIHSAIIALTTQGGQLVILSSIMALEVTSQVADCVAKKYRACKLELECMKRAQDEQEAVQKQTIRQIFASIQSIEGGIEKMGDSLRRYMAIHIALMQGVDVVEADARADQQIQNRAGDGLDAAIAHLHKALSDLGGDREDAVQNAAEGAATN</sequence>
<evidence type="ECO:0000313" key="2">
    <source>
        <dbReference type="Proteomes" id="UP000076837"/>
    </source>
</evidence>
<dbReference type="Proteomes" id="UP000076837">
    <property type="component" value="Unassembled WGS sequence"/>
</dbReference>
<dbReference type="AlphaFoldDB" id="A0A163H430"/>
<protein>
    <submittedName>
        <fullName evidence="1">Uncharacterized protein</fullName>
    </submittedName>
</protein>
<dbReference type="EMBL" id="JYNV01000136">
    <property type="protein sequence ID" value="KZM25145.1"/>
    <property type="molecule type" value="Genomic_DNA"/>
</dbReference>
<comment type="caution">
    <text evidence="1">The sequence shown here is derived from an EMBL/GenBank/DDBJ whole genome shotgun (WGS) entry which is preliminary data.</text>
</comment>
<name>A0A163H430_DIDRA</name>
<accession>A0A163H430</accession>
<gene>
    <name evidence="1" type="ORF">ST47_g3717</name>
</gene>
<evidence type="ECO:0000313" key="1">
    <source>
        <dbReference type="EMBL" id="KZM25145.1"/>
    </source>
</evidence>